<keyword evidence="4" id="KW-1185">Reference proteome</keyword>
<evidence type="ECO:0000256" key="1">
    <source>
        <dbReference type="SAM" id="MobiDB-lite"/>
    </source>
</evidence>
<protein>
    <submittedName>
        <fullName evidence="3">Uncharacterized protein</fullName>
    </submittedName>
</protein>
<organism evidence="3 4">
    <name type="scientific">Trichonephila inaurata madagascariensis</name>
    <dbReference type="NCBI Taxonomy" id="2747483"/>
    <lineage>
        <taxon>Eukaryota</taxon>
        <taxon>Metazoa</taxon>
        <taxon>Ecdysozoa</taxon>
        <taxon>Arthropoda</taxon>
        <taxon>Chelicerata</taxon>
        <taxon>Arachnida</taxon>
        <taxon>Araneae</taxon>
        <taxon>Araneomorphae</taxon>
        <taxon>Entelegynae</taxon>
        <taxon>Araneoidea</taxon>
        <taxon>Nephilidae</taxon>
        <taxon>Trichonephila</taxon>
        <taxon>Trichonephila inaurata</taxon>
    </lineage>
</organism>
<sequence length="176" mass="19670">MSNKNLKTENNKDEIASPKKMDTNATKAPPTEVGQTKSILDPKKSADGDSLPKDYFIHWGGHLILQLVVLSACSIAYSIFKKDGYNVQLYIPDNVLPFGIMLTFTSIFALLASYLYTRLISEKFLRITLRNKLALSQTDEFIRAMGSANDDKAETSLTQLDERIRVMVAKTKTSSN</sequence>
<keyword evidence="2" id="KW-0472">Membrane</keyword>
<evidence type="ECO:0000313" key="3">
    <source>
        <dbReference type="EMBL" id="GFY47543.1"/>
    </source>
</evidence>
<keyword evidence="2" id="KW-1133">Transmembrane helix</keyword>
<dbReference type="EMBL" id="BMAV01005999">
    <property type="protein sequence ID" value="GFY47543.1"/>
    <property type="molecule type" value="Genomic_DNA"/>
</dbReference>
<name>A0A8X6X5T7_9ARAC</name>
<dbReference type="Proteomes" id="UP000886998">
    <property type="component" value="Unassembled WGS sequence"/>
</dbReference>
<feature type="compositionally biased region" description="Basic and acidic residues" evidence="1">
    <location>
        <begin position="1"/>
        <end position="22"/>
    </location>
</feature>
<evidence type="ECO:0000313" key="4">
    <source>
        <dbReference type="Proteomes" id="UP000886998"/>
    </source>
</evidence>
<dbReference type="OrthoDB" id="10458156at2759"/>
<feature type="transmembrane region" description="Helical" evidence="2">
    <location>
        <begin position="95"/>
        <end position="116"/>
    </location>
</feature>
<comment type="caution">
    <text evidence="3">The sequence shown here is derived from an EMBL/GenBank/DDBJ whole genome shotgun (WGS) entry which is preliminary data.</text>
</comment>
<dbReference type="AlphaFoldDB" id="A0A8X6X5T7"/>
<feature type="transmembrane region" description="Helical" evidence="2">
    <location>
        <begin position="63"/>
        <end position="80"/>
    </location>
</feature>
<gene>
    <name evidence="3" type="ORF">TNIN_95741</name>
</gene>
<proteinExistence type="predicted"/>
<keyword evidence="2" id="KW-0812">Transmembrane</keyword>
<evidence type="ECO:0000256" key="2">
    <source>
        <dbReference type="SAM" id="Phobius"/>
    </source>
</evidence>
<accession>A0A8X6X5T7</accession>
<reference evidence="3" key="1">
    <citation type="submission" date="2020-08" db="EMBL/GenBank/DDBJ databases">
        <title>Multicomponent nature underlies the extraordinary mechanical properties of spider dragline silk.</title>
        <authorList>
            <person name="Kono N."/>
            <person name="Nakamura H."/>
            <person name="Mori M."/>
            <person name="Yoshida Y."/>
            <person name="Ohtoshi R."/>
            <person name="Malay A.D."/>
            <person name="Moran D.A.P."/>
            <person name="Tomita M."/>
            <person name="Numata K."/>
            <person name="Arakawa K."/>
        </authorList>
    </citation>
    <scope>NUCLEOTIDE SEQUENCE</scope>
</reference>
<feature type="region of interest" description="Disordered" evidence="1">
    <location>
        <begin position="1"/>
        <end position="45"/>
    </location>
</feature>